<dbReference type="InterPro" id="IPR036397">
    <property type="entry name" value="RNaseH_sf"/>
</dbReference>
<evidence type="ECO:0000313" key="18">
    <source>
        <dbReference type="EMBL" id="MBC9224715.1"/>
    </source>
</evidence>
<evidence type="ECO:0000256" key="10">
    <source>
        <dbReference type="ARBA" id="ARBA00022723"/>
    </source>
</evidence>
<dbReference type="PANTHER" id="PTHR10954">
    <property type="entry name" value="RIBONUCLEASE H2 SUBUNIT A"/>
    <property type="match status" value="1"/>
</dbReference>
<comment type="similarity">
    <text evidence="5 14 16">Belongs to the RNase HII family.</text>
</comment>
<feature type="binding site" evidence="14 15">
    <location>
        <position position="49"/>
    </location>
    <ligand>
        <name>a divalent metal cation</name>
        <dbReference type="ChEBI" id="CHEBI:60240"/>
    </ligand>
</feature>
<dbReference type="HAMAP" id="MF_00052_B">
    <property type="entry name" value="RNase_HII_B"/>
    <property type="match status" value="1"/>
</dbReference>
<keyword evidence="11 14" id="KW-0255">Endonuclease</keyword>
<dbReference type="GO" id="GO:0003723">
    <property type="term" value="F:RNA binding"/>
    <property type="evidence" value="ECO:0007669"/>
    <property type="project" value="UniProtKB-UniRule"/>
</dbReference>
<evidence type="ECO:0000256" key="15">
    <source>
        <dbReference type="PROSITE-ProRule" id="PRU01319"/>
    </source>
</evidence>
<evidence type="ECO:0000256" key="5">
    <source>
        <dbReference type="ARBA" id="ARBA00007383"/>
    </source>
</evidence>
<keyword evidence="13 14" id="KW-0464">Manganese</keyword>
<comment type="cofactor">
    <cofactor evidence="14 15">
        <name>Mn(2+)</name>
        <dbReference type="ChEBI" id="CHEBI:29035"/>
    </cofactor>
    <cofactor evidence="14 15">
        <name>Mg(2+)</name>
        <dbReference type="ChEBI" id="CHEBI:18420"/>
    </cofactor>
    <text evidence="14 15">Manganese or magnesium. Binds 1 divalent metal ion per monomer in the absence of substrate. May bind a second metal ion after substrate binding.</text>
</comment>
<evidence type="ECO:0000256" key="3">
    <source>
        <dbReference type="ARBA" id="ARBA00004065"/>
    </source>
</evidence>
<evidence type="ECO:0000256" key="16">
    <source>
        <dbReference type="RuleBase" id="RU003515"/>
    </source>
</evidence>
<dbReference type="NCBIfam" id="NF000595">
    <property type="entry name" value="PRK00015.1-3"/>
    <property type="match status" value="1"/>
</dbReference>
<dbReference type="Gene3D" id="3.30.420.10">
    <property type="entry name" value="Ribonuclease H-like superfamily/Ribonuclease H"/>
    <property type="match status" value="1"/>
</dbReference>
<protein>
    <recommendedName>
        <fullName evidence="7 14">Ribonuclease HII</fullName>
        <shortName evidence="14">RNase HII</shortName>
        <ecNumber evidence="6 14">3.1.26.4</ecNumber>
    </recommendedName>
</protein>
<dbReference type="Pfam" id="PF01351">
    <property type="entry name" value="RNase_HII"/>
    <property type="match status" value="1"/>
</dbReference>
<dbReference type="CDD" id="cd07182">
    <property type="entry name" value="RNase_HII_bacteria_HII_like"/>
    <property type="match status" value="1"/>
</dbReference>
<name>A0A8I0ER90_9ACTN</name>
<evidence type="ECO:0000256" key="12">
    <source>
        <dbReference type="ARBA" id="ARBA00022801"/>
    </source>
</evidence>
<gene>
    <name evidence="14" type="primary">rnhB</name>
    <name evidence="18" type="ORF">IBG24_00135</name>
</gene>
<evidence type="ECO:0000256" key="9">
    <source>
        <dbReference type="ARBA" id="ARBA00022722"/>
    </source>
</evidence>
<comment type="cofactor">
    <cofactor evidence="2">
        <name>Mg(2+)</name>
        <dbReference type="ChEBI" id="CHEBI:18420"/>
    </cofactor>
</comment>
<dbReference type="SUPFAM" id="SSF53098">
    <property type="entry name" value="Ribonuclease H-like"/>
    <property type="match status" value="1"/>
</dbReference>
<dbReference type="PROSITE" id="PS51975">
    <property type="entry name" value="RNASE_H_2"/>
    <property type="match status" value="1"/>
</dbReference>
<reference evidence="18" key="1">
    <citation type="submission" date="2020-09" db="EMBL/GenBank/DDBJ databases">
        <title>Novel species in genus Aeromicrobium.</title>
        <authorList>
            <person name="Zhang G."/>
        </authorList>
    </citation>
    <scope>NUCLEOTIDE SEQUENCE</scope>
    <source>
        <strain evidence="18">Zg-636</strain>
    </source>
</reference>
<proteinExistence type="inferred from homology"/>
<feature type="binding site" evidence="14 15">
    <location>
        <position position="142"/>
    </location>
    <ligand>
        <name>a divalent metal cation</name>
        <dbReference type="ChEBI" id="CHEBI:60240"/>
    </ligand>
</feature>
<dbReference type="GO" id="GO:0030145">
    <property type="term" value="F:manganese ion binding"/>
    <property type="evidence" value="ECO:0007669"/>
    <property type="project" value="UniProtKB-UniRule"/>
</dbReference>
<feature type="binding site" evidence="14 15">
    <location>
        <position position="48"/>
    </location>
    <ligand>
        <name>a divalent metal cation</name>
        <dbReference type="ChEBI" id="CHEBI:60240"/>
    </ligand>
</feature>
<dbReference type="Proteomes" id="UP000620591">
    <property type="component" value="Unassembled WGS sequence"/>
</dbReference>
<dbReference type="GO" id="GO:0006298">
    <property type="term" value="P:mismatch repair"/>
    <property type="evidence" value="ECO:0007669"/>
    <property type="project" value="TreeGrafter"/>
</dbReference>
<dbReference type="InterPro" id="IPR001352">
    <property type="entry name" value="RNase_HII/HIII"/>
</dbReference>
<organism evidence="18 19">
    <name type="scientific">Aeromicrobium senzhongii</name>
    <dbReference type="NCBI Taxonomy" id="2663859"/>
    <lineage>
        <taxon>Bacteria</taxon>
        <taxon>Bacillati</taxon>
        <taxon>Actinomycetota</taxon>
        <taxon>Actinomycetes</taxon>
        <taxon>Propionibacteriales</taxon>
        <taxon>Nocardioidaceae</taxon>
        <taxon>Aeromicrobium</taxon>
    </lineage>
</organism>
<evidence type="ECO:0000256" key="8">
    <source>
        <dbReference type="ARBA" id="ARBA00022490"/>
    </source>
</evidence>
<dbReference type="GO" id="GO:0043137">
    <property type="term" value="P:DNA replication, removal of RNA primer"/>
    <property type="evidence" value="ECO:0007669"/>
    <property type="project" value="TreeGrafter"/>
</dbReference>
<evidence type="ECO:0000313" key="19">
    <source>
        <dbReference type="Proteomes" id="UP000620591"/>
    </source>
</evidence>
<dbReference type="InterPro" id="IPR024567">
    <property type="entry name" value="RNase_HII/HIII_dom"/>
</dbReference>
<keyword evidence="12 14" id="KW-0378">Hydrolase</keyword>
<dbReference type="InterPro" id="IPR012337">
    <property type="entry name" value="RNaseH-like_sf"/>
</dbReference>
<keyword evidence="9 14" id="KW-0540">Nuclease</keyword>
<evidence type="ECO:0000256" key="13">
    <source>
        <dbReference type="ARBA" id="ARBA00023211"/>
    </source>
</evidence>
<dbReference type="GO" id="GO:0032299">
    <property type="term" value="C:ribonuclease H2 complex"/>
    <property type="evidence" value="ECO:0007669"/>
    <property type="project" value="TreeGrafter"/>
</dbReference>
<dbReference type="GO" id="GO:0004523">
    <property type="term" value="F:RNA-DNA hybrid ribonuclease activity"/>
    <property type="evidence" value="ECO:0007669"/>
    <property type="project" value="UniProtKB-UniRule"/>
</dbReference>
<feature type="domain" description="RNase H type-2" evidence="17">
    <location>
        <begin position="42"/>
        <end position="262"/>
    </location>
</feature>
<dbReference type="GO" id="GO:0005737">
    <property type="term" value="C:cytoplasm"/>
    <property type="evidence" value="ECO:0007669"/>
    <property type="project" value="UniProtKB-SubCell"/>
</dbReference>
<dbReference type="InterPro" id="IPR022898">
    <property type="entry name" value="RNase_HII"/>
</dbReference>
<evidence type="ECO:0000256" key="11">
    <source>
        <dbReference type="ARBA" id="ARBA00022759"/>
    </source>
</evidence>
<dbReference type="EMBL" id="JACTVM010000001">
    <property type="protein sequence ID" value="MBC9224715.1"/>
    <property type="molecule type" value="Genomic_DNA"/>
</dbReference>
<keyword evidence="10 14" id="KW-0479">Metal-binding</keyword>
<dbReference type="PANTHER" id="PTHR10954:SF18">
    <property type="entry name" value="RIBONUCLEASE HII"/>
    <property type="match status" value="1"/>
</dbReference>
<evidence type="ECO:0000256" key="4">
    <source>
        <dbReference type="ARBA" id="ARBA00004496"/>
    </source>
</evidence>
<evidence type="ECO:0000259" key="17">
    <source>
        <dbReference type="PROSITE" id="PS51975"/>
    </source>
</evidence>
<evidence type="ECO:0000256" key="1">
    <source>
        <dbReference type="ARBA" id="ARBA00000077"/>
    </source>
</evidence>
<comment type="catalytic activity">
    <reaction evidence="1 14 15 16">
        <text>Endonucleolytic cleavage to 5'-phosphomonoester.</text>
        <dbReference type="EC" id="3.1.26.4"/>
    </reaction>
</comment>
<evidence type="ECO:0000256" key="2">
    <source>
        <dbReference type="ARBA" id="ARBA00001946"/>
    </source>
</evidence>
<comment type="subcellular location">
    <subcellularLocation>
        <location evidence="4 14">Cytoplasm</location>
    </subcellularLocation>
</comment>
<evidence type="ECO:0000256" key="7">
    <source>
        <dbReference type="ARBA" id="ARBA00019179"/>
    </source>
</evidence>
<accession>A0A8I0ER90</accession>
<evidence type="ECO:0000256" key="6">
    <source>
        <dbReference type="ARBA" id="ARBA00012180"/>
    </source>
</evidence>
<sequence>MVEGVAAQSLRTDQGLERVRRGSVTSAPTLRVERRLLREGRTALACSDEVGRGALCGPVTIGMVVVTEHTRTAPQGVRDSKLLTPQAREALVPKIRRWAPVHGVGHASPAEIDEYGIIAAMRLAGHRALAQLTVRPDAVLLDGNHDYLSVPDQSALFGPPDLIDDLPPVITMIKADMRCAAVAAASILAKTTRDAMMVELSAQHPEYGWHLNKGYSAPEHIAALAQHGPTVHHRRSWSLPGCEPRPEAVVTMTDTTREAVAG</sequence>
<comment type="function">
    <text evidence="3 14 16">Endonuclease that specifically degrades the RNA of RNA-DNA hybrids.</text>
</comment>
<evidence type="ECO:0000256" key="14">
    <source>
        <dbReference type="HAMAP-Rule" id="MF_00052"/>
    </source>
</evidence>
<keyword evidence="8 14" id="KW-0963">Cytoplasm</keyword>
<dbReference type="EC" id="3.1.26.4" evidence="6 14"/>
<dbReference type="AlphaFoldDB" id="A0A8I0ER90"/>
<comment type="caution">
    <text evidence="18">The sequence shown here is derived from an EMBL/GenBank/DDBJ whole genome shotgun (WGS) entry which is preliminary data.</text>
</comment>